<gene>
    <name evidence="2" type="ORF">CTI12_AA210140</name>
</gene>
<accession>A0A2U1NZY9</accession>
<dbReference type="InterPro" id="IPR021109">
    <property type="entry name" value="Peptidase_aspartic_dom_sf"/>
</dbReference>
<dbReference type="CDD" id="cd20406">
    <property type="entry name" value="Tudor_Agenet_AtDUF_rpt2_4"/>
    <property type="match status" value="1"/>
</dbReference>
<dbReference type="Proteomes" id="UP000245207">
    <property type="component" value="Unassembled WGS sequence"/>
</dbReference>
<dbReference type="SUPFAM" id="SSF50630">
    <property type="entry name" value="Acid proteases"/>
    <property type="match status" value="1"/>
</dbReference>
<evidence type="ECO:0000313" key="3">
    <source>
        <dbReference type="Proteomes" id="UP000245207"/>
    </source>
</evidence>
<proteinExistence type="predicted"/>
<comment type="caution">
    <text evidence="2">The sequence shown here is derived from an EMBL/GenBank/DDBJ whole genome shotgun (WGS) entry which is preliminary data.</text>
</comment>
<dbReference type="PANTHER" id="PTHR31917:SF151">
    <property type="entry name" value="AGENET DOMAIN-CONTAINING PROTEIN"/>
    <property type="match status" value="1"/>
</dbReference>
<dbReference type="STRING" id="35608.A0A2U1NZY9"/>
<dbReference type="PANTHER" id="PTHR31917">
    <property type="entry name" value="AGENET DOMAIN-CONTAINING PROTEIN-RELATED"/>
    <property type="match status" value="1"/>
</dbReference>
<sequence length="814" mass="93201">MGETCKNGRKCEKNRRKRLKTDENVVKFFNERWSHDLVPKRVLKDGVLCQPKVEINVQNSSQPKVEAEVQTQGSKANSEVEQSSQPPFFLVMDSPSEVSAYLDSLEMELMDVKDVLARMEKMVDVEKVELQAKGKDVELMECEPEKPRVITFTRAKLREYDEPSMRYSTPCGIEGFGAWDAECNIGQTKSYVTYAFYEKFGDGKYDVDKYNRRIARDVKIDIHGEMQLKIGELQVDKDIYWLIEQMEEACENEDGTLRSMEIVKMGKASRLKQKIPPFKVLIPAPSSLPHPTTLLKGESYSNPTPSPKETLPKETIDEAKCVEEITTKFKELLNEKPILHVLEHYAQYRKLLDEISVEKMKKGLPKKKEDPANYLIPLKVNGTTALNALADTGESVSIMQYKLYKLLELGRACPSNDVLLMADNTMAKAYGKVMNVRLQIGFQTYLCDFLILHVPIDKEMPMLVGRSFLSTCGAVIDNGKGTMEIDDGVAMRIYHAKKRNKILADEESNEEDWLDMFDIGHDSEGNPKYGITAPSLEHIKDDMERALAMENYFNTFKNIIVYKKMVEFLGSLPIQLKNIEWTSDGYSKKCVREATQEEENLLIALYNKTRSSHERRVGQKVEISFEENRLCGVWFPAVVVEDLGGKFLLVEYKCAGINGGEKLHRVSVDHHHIRPSLPKFKDISFGLLDKVDAFYDFGWWSGVVTRKLADSRYLVYFKNTNKVKDLGHRELRPYAEWKDDKWLTPYEIYSVCADEEGFWIKLLKTFPNGFWIKLLKTFPNEPAVGDILIFERDDMMSTPYETALGAVLLGSPSK</sequence>
<dbReference type="OrthoDB" id="687110at2759"/>
<evidence type="ECO:0000313" key="2">
    <source>
        <dbReference type="EMBL" id="PWA79000.1"/>
    </source>
</evidence>
<evidence type="ECO:0000259" key="1">
    <source>
        <dbReference type="SMART" id="SM00743"/>
    </source>
</evidence>
<organism evidence="2 3">
    <name type="scientific">Artemisia annua</name>
    <name type="common">Sweet wormwood</name>
    <dbReference type="NCBI Taxonomy" id="35608"/>
    <lineage>
        <taxon>Eukaryota</taxon>
        <taxon>Viridiplantae</taxon>
        <taxon>Streptophyta</taxon>
        <taxon>Embryophyta</taxon>
        <taxon>Tracheophyta</taxon>
        <taxon>Spermatophyta</taxon>
        <taxon>Magnoliopsida</taxon>
        <taxon>eudicotyledons</taxon>
        <taxon>Gunneridae</taxon>
        <taxon>Pentapetalae</taxon>
        <taxon>asterids</taxon>
        <taxon>campanulids</taxon>
        <taxon>Asterales</taxon>
        <taxon>Asteraceae</taxon>
        <taxon>Asteroideae</taxon>
        <taxon>Anthemideae</taxon>
        <taxon>Artemisiinae</taxon>
        <taxon>Artemisia</taxon>
    </lineage>
</organism>
<feature type="domain" description="Agenet" evidence="1">
    <location>
        <begin position="683"/>
        <end position="739"/>
    </location>
</feature>
<keyword evidence="3" id="KW-1185">Reference proteome</keyword>
<name>A0A2U1NZY9_ARTAN</name>
<dbReference type="InterPro" id="IPR008395">
    <property type="entry name" value="Agenet-like_dom"/>
</dbReference>
<protein>
    <submittedName>
        <fullName evidence="2">Agenet-like domain, Agenet domain</fullName>
    </submittedName>
</protein>
<dbReference type="InterPro" id="IPR014002">
    <property type="entry name" value="Agenet_dom_plant"/>
</dbReference>
<dbReference type="Gene3D" id="2.40.70.10">
    <property type="entry name" value="Acid Proteases"/>
    <property type="match status" value="1"/>
</dbReference>
<feature type="domain" description="Agenet" evidence="1">
    <location>
        <begin position="613"/>
        <end position="681"/>
    </location>
</feature>
<dbReference type="AlphaFoldDB" id="A0A2U1NZY9"/>
<dbReference type="Pfam" id="PF05641">
    <property type="entry name" value="Agenet"/>
    <property type="match status" value="1"/>
</dbReference>
<dbReference type="SMART" id="SM00743">
    <property type="entry name" value="Agenet"/>
    <property type="match status" value="2"/>
</dbReference>
<dbReference type="CDD" id="cd00303">
    <property type="entry name" value="retropepsin_like"/>
    <property type="match status" value="1"/>
</dbReference>
<dbReference type="EMBL" id="PKPP01001913">
    <property type="protein sequence ID" value="PWA79000.1"/>
    <property type="molecule type" value="Genomic_DNA"/>
</dbReference>
<reference evidence="2 3" key="1">
    <citation type="journal article" date="2018" name="Mol. Plant">
        <title>The genome of Artemisia annua provides insight into the evolution of Asteraceae family and artemisinin biosynthesis.</title>
        <authorList>
            <person name="Shen Q."/>
            <person name="Zhang L."/>
            <person name="Liao Z."/>
            <person name="Wang S."/>
            <person name="Yan T."/>
            <person name="Shi P."/>
            <person name="Liu M."/>
            <person name="Fu X."/>
            <person name="Pan Q."/>
            <person name="Wang Y."/>
            <person name="Lv Z."/>
            <person name="Lu X."/>
            <person name="Zhang F."/>
            <person name="Jiang W."/>
            <person name="Ma Y."/>
            <person name="Chen M."/>
            <person name="Hao X."/>
            <person name="Li L."/>
            <person name="Tang Y."/>
            <person name="Lv G."/>
            <person name="Zhou Y."/>
            <person name="Sun X."/>
            <person name="Brodelius P.E."/>
            <person name="Rose J.K.C."/>
            <person name="Tang K."/>
        </authorList>
    </citation>
    <scope>NUCLEOTIDE SEQUENCE [LARGE SCALE GENOMIC DNA]</scope>
    <source>
        <strain evidence="3">cv. Huhao1</strain>
        <tissue evidence="2">Leaf</tissue>
    </source>
</reference>